<evidence type="ECO:0000256" key="1">
    <source>
        <dbReference type="ARBA" id="ARBA00022857"/>
    </source>
</evidence>
<dbReference type="InterPro" id="IPR051603">
    <property type="entry name" value="Zinc-ADH_QOR/CCCR"/>
</dbReference>
<dbReference type="PANTHER" id="PTHR44154:SF1">
    <property type="entry name" value="QUINONE OXIDOREDUCTASE"/>
    <property type="match status" value="1"/>
</dbReference>
<proteinExistence type="predicted"/>
<keyword evidence="1" id="KW-0521">NADP</keyword>
<name>A0ABV5RI69_9ACTN</name>
<dbReference type="EMBL" id="JBHMCG010000150">
    <property type="protein sequence ID" value="MFB9577556.1"/>
    <property type="molecule type" value="Genomic_DNA"/>
</dbReference>
<dbReference type="Proteomes" id="UP001589710">
    <property type="component" value="Unassembled WGS sequence"/>
</dbReference>
<dbReference type="InterPro" id="IPR013154">
    <property type="entry name" value="ADH-like_N"/>
</dbReference>
<dbReference type="InterPro" id="IPR013149">
    <property type="entry name" value="ADH-like_C"/>
</dbReference>
<dbReference type="Pfam" id="PF00107">
    <property type="entry name" value="ADH_zinc_N"/>
    <property type="match status" value="1"/>
</dbReference>
<dbReference type="Gene3D" id="3.40.50.720">
    <property type="entry name" value="NAD(P)-binding Rossmann-like Domain"/>
    <property type="match status" value="1"/>
</dbReference>
<dbReference type="PANTHER" id="PTHR44154">
    <property type="entry name" value="QUINONE OXIDOREDUCTASE"/>
    <property type="match status" value="1"/>
</dbReference>
<dbReference type="Pfam" id="PF08240">
    <property type="entry name" value="ADH_N"/>
    <property type="match status" value="1"/>
</dbReference>
<evidence type="ECO:0000313" key="4">
    <source>
        <dbReference type="Proteomes" id="UP001589710"/>
    </source>
</evidence>
<dbReference type="InterPro" id="IPR036291">
    <property type="entry name" value="NAD(P)-bd_dom_sf"/>
</dbReference>
<reference evidence="3 4" key="1">
    <citation type="submission" date="2024-09" db="EMBL/GenBank/DDBJ databases">
        <authorList>
            <person name="Sun Q."/>
            <person name="Mori K."/>
        </authorList>
    </citation>
    <scope>NUCLEOTIDE SEQUENCE [LARGE SCALE GENOMIC DNA]</scope>
    <source>
        <strain evidence="3 4">JCM 3331</strain>
    </source>
</reference>
<evidence type="ECO:0000259" key="2">
    <source>
        <dbReference type="SMART" id="SM00829"/>
    </source>
</evidence>
<dbReference type="SMART" id="SM00829">
    <property type="entry name" value="PKS_ER"/>
    <property type="match status" value="1"/>
</dbReference>
<organism evidence="3 4">
    <name type="scientific">Streptomyces yanii</name>
    <dbReference type="NCBI Taxonomy" id="78510"/>
    <lineage>
        <taxon>Bacteria</taxon>
        <taxon>Bacillati</taxon>
        <taxon>Actinomycetota</taxon>
        <taxon>Actinomycetes</taxon>
        <taxon>Kitasatosporales</taxon>
        <taxon>Streptomycetaceae</taxon>
        <taxon>Streptomyces</taxon>
    </lineage>
</organism>
<dbReference type="InterPro" id="IPR011032">
    <property type="entry name" value="GroES-like_sf"/>
</dbReference>
<dbReference type="Gene3D" id="3.90.180.10">
    <property type="entry name" value="Medium-chain alcohol dehydrogenases, catalytic domain"/>
    <property type="match status" value="1"/>
</dbReference>
<dbReference type="InterPro" id="IPR020843">
    <property type="entry name" value="ER"/>
</dbReference>
<gene>
    <name evidence="3" type="ORF">ACFFTL_36090</name>
</gene>
<comment type="caution">
    <text evidence="3">The sequence shown here is derived from an EMBL/GenBank/DDBJ whole genome shotgun (WGS) entry which is preliminary data.</text>
</comment>
<protein>
    <submittedName>
        <fullName evidence="3">Zinc-binding dehydrogenase</fullName>
    </submittedName>
</protein>
<keyword evidence="4" id="KW-1185">Reference proteome</keyword>
<sequence length="322" mass="33823">MLAAVAVHQDPADPIGGLELREVPAPVAPPGWTVVRVVAAALNHHDIWTLRGVGHPADRLPMVLGCDAAGYDEDGNEVVVHPVIGDPQAGGGDETLDPGRALLSERHDGAFAELLCVPRRNLIPKPAALSFAEAACLPVAWLTAYRMLFTQAQVRPGDRVLVQGAGGGVASAAIALARAAGARVYATSRSRAKLDAALEMGAHVAVPTGERLPEKVDVVVETVGEATWAHSLRSLRAGGTVVVAGATSGANPPADLNRVFYLQQRVLGSTGGTRQEFVSLLRFMESTGVRPRIDREIPLTGIHEGFRAMIDGEVTGKVIVRP</sequence>
<accession>A0ABV5RI69</accession>
<evidence type="ECO:0000313" key="3">
    <source>
        <dbReference type="EMBL" id="MFB9577556.1"/>
    </source>
</evidence>
<dbReference type="SUPFAM" id="SSF50129">
    <property type="entry name" value="GroES-like"/>
    <property type="match status" value="1"/>
</dbReference>
<dbReference type="SUPFAM" id="SSF51735">
    <property type="entry name" value="NAD(P)-binding Rossmann-fold domains"/>
    <property type="match status" value="1"/>
</dbReference>
<dbReference type="RefSeq" id="WP_345516505.1">
    <property type="nucleotide sequence ID" value="NZ_BAAAXD010000037.1"/>
</dbReference>
<feature type="domain" description="Enoyl reductase (ER)" evidence="2">
    <location>
        <begin position="13"/>
        <end position="320"/>
    </location>
</feature>